<dbReference type="SFLD" id="SFLDS00003">
    <property type="entry name" value="Haloacid_Dehalogenase"/>
    <property type="match status" value="1"/>
</dbReference>
<proteinExistence type="predicted"/>
<dbReference type="SFLD" id="SFLDG01129">
    <property type="entry name" value="C1.5:_HAD__Beta-PGM__Phosphata"/>
    <property type="match status" value="1"/>
</dbReference>
<dbReference type="InterPro" id="IPR023198">
    <property type="entry name" value="PGP-like_dom2"/>
</dbReference>
<protein>
    <submittedName>
        <fullName evidence="1">HAD-like domain-containing protein</fullName>
    </submittedName>
</protein>
<sequence>MNLTTIVFDLGGVCVGSPVSAIRDYERHLGLPPRFIGVSVATAGDMGPFQRFERGELTYAAFLPLFQAHLTSPTRLVTYQRWRTSRRMRHEHQRHSSASSADDHDGVDWDAVRGVVAKIDARDLFERMVRRSMRVEREMVWAIEKLKESGKFKLGCITNDFALPPSASSSPSADLAHLMSLFDVVVSSSTEGIRKPDPRIFKIACQRLRVTDPRQVLFLDDLKENIEGAQRLGMRTIWVKDVRKAVGELGNVVGMDLVSRQSDSEDLKRQKLRAKL</sequence>
<dbReference type="GO" id="GO:0016791">
    <property type="term" value="F:phosphatase activity"/>
    <property type="evidence" value="ECO:0007669"/>
    <property type="project" value="UniProtKB-ARBA"/>
</dbReference>
<dbReference type="OrthoDB" id="1694274at2759"/>
<dbReference type="InterPro" id="IPR023214">
    <property type="entry name" value="HAD_sf"/>
</dbReference>
<organism evidence="1 2">
    <name type="scientific">Catenaria anguillulae PL171</name>
    <dbReference type="NCBI Taxonomy" id="765915"/>
    <lineage>
        <taxon>Eukaryota</taxon>
        <taxon>Fungi</taxon>
        <taxon>Fungi incertae sedis</taxon>
        <taxon>Blastocladiomycota</taxon>
        <taxon>Blastocladiomycetes</taxon>
        <taxon>Blastocladiales</taxon>
        <taxon>Catenariaceae</taxon>
        <taxon>Catenaria</taxon>
    </lineage>
</organism>
<dbReference type="Gene3D" id="1.10.150.240">
    <property type="entry name" value="Putative phosphatase, domain 2"/>
    <property type="match status" value="1"/>
</dbReference>
<gene>
    <name evidence="1" type="ORF">BCR44DRAFT_1425936</name>
</gene>
<dbReference type="Gene3D" id="3.40.50.1000">
    <property type="entry name" value="HAD superfamily/HAD-like"/>
    <property type="match status" value="1"/>
</dbReference>
<dbReference type="SUPFAM" id="SSF56784">
    <property type="entry name" value="HAD-like"/>
    <property type="match status" value="1"/>
</dbReference>
<dbReference type="AlphaFoldDB" id="A0A1Y2I3G6"/>
<dbReference type="InterPro" id="IPR036412">
    <property type="entry name" value="HAD-like_sf"/>
</dbReference>
<dbReference type="CDD" id="cd02603">
    <property type="entry name" value="HAD_sEH-N_like"/>
    <property type="match status" value="1"/>
</dbReference>
<dbReference type="Pfam" id="PF00702">
    <property type="entry name" value="Hydrolase"/>
    <property type="match status" value="1"/>
</dbReference>
<accession>A0A1Y2I3G6</accession>
<evidence type="ECO:0000313" key="2">
    <source>
        <dbReference type="Proteomes" id="UP000193411"/>
    </source>
</evidence>
<name>A0A1Y2I3G6_9FUNG</name>
<keyword evidence="2" id="KW-1185">Reference proteome</keyword>
<dbReference type="STRING" id="765915.A0A1Y2I3G6"/>
<dbReference type="PANTHER" id="PTHR47829:SF1">
    <property type="entry name" value="HAD FAMILY PHOSPHATASE"/>
    <property type="match status" value="1"/>
</dbReference>
<evidence type="ECO:0000313" key="1">
    <source>
        <dbReference type="EMBL" id="ORZ39942.1"/>
    </source>
</evidence>
<comment type="caution">
    <text evidence="1">The sequence shown here is derived from an EMBL/GenBank/DDBJ whole genome shotgun (WGS) entry which is preliminary data.</text>
</comment>
<dbReference type="NCBIfam" id="TIGR01509">
    <property type="entry name" value="HAD-SF-IA-v3"/>
    <property type="match status" value="1"/>
</dbReference>
<dbReference type="Proteomes" id="UP000193411">
    <property type="component" value="Unassembled WGS sequence"/>
</dbReference>
<dbReference type="InterPro" id="IPR052898">
    <property type="entry name" value="ACAD10-like"/>
</dbReference>
<reference evidence="1 2" key="1">
    <citation type="submission" date="2016-07" db="EMBL/GenBank/DDBJ databases">
        <title>Pervasive Adenine N6-methylation of Active Genes in Fungi.</title>
        <authorList>
            <consortium name="DOE Joint Genome Institute"/>
            <person name="Mondo S.J."/>
            <person name="Dannebaum R.O."/>
            <person name="Kuo R.C."/>
            <person name="Labutti K."/>
            <person name="Haridas S."/>
            <person name="Kuo A."/>
            <person name="Salamov A."/>
            <person name="Ahrendt S.R."/>
            <person name="Lipzen A."/>
            <person name="Sullivan W."/>
            <person name="Andreopoulos W.B."/>
            <person name="Clum A."/>
            <person name="Lindquist E."/>
            <person name="Daum C."/>
            <person name="Ramamoorthy G.K."/>
            <person name="Gryganskyi A."/>
            <person name="Culley D."/>
            <person name="Magnuson J.K."/>
            <person name="James T.Y."/>
            <person name="O'Malley M.A."/>
            <person name="Stajich J.E."/>
            <person name="Spatafora J.W."/>
            <person name="Visel A."/>
            <person name="Grigoriev I.V."/>
        </authorList>
    </citation>
    <scope>NUCLEOTIDE SEQUENCE [LARGE SCALE GENOMIC DNA]</scope>
    <source>
        <strain evidence="1 2">PL171</strain>
    </source>
</reference>
<dbReference type="PANTHER" id="PTHR47829">
    <property type="entry name" value="HYDROLASE, PUTATIVE (AFU_ORTHOLOGUE AFUA_1G12880)-RELATED"/>
    <property type="match status" value="1"/>
</dbReference>
<dbReference type="EMBL" id="MCFL01000004">
    <property type="protein sequence ID" value="ORZ39942.1"/>
    <property type="molecule type" value="Genomic_DNA"/>
</dbReference>
<dbReference type="InterPro" id="IPR006439">
    <property type="entry name" value="HAD-SF_hydro_IA"/>
</dbReference>